<dbReference type="InterPro" id="IPR019159">
    <property type="entry name" value="CCDC93_CC"/>
</dbReference>
<sequence>MSNKQIFSKIIPNIKLSTRVDADGNEIDVEIREDTEASQCKKKILDLLLSAGYFRVMIKNLSDFDKVIGGIVWCIEACEYDVDVDLLFHENLSIGQKIALTERVVKVLPSMKCPFVLEPHQIQGLDYINIFPVVQWLIKESVKLRTEKADRLKKFAVGQFHNQFSLKTTEEEKQKRENVLTMVKKIEDIYAVKRQYKRKQNVEPTDEYSRVRLTLLEYGVRNVSRLTTKRNEKSHDSLKEEFNDDVEQEQIDVEQLVNDNLALAKEEIYENAKNLTEEEREEIVKHYENLKREMFIDAKQLSEQNQVKNLESMEVALEKRLQRIMQENEEITNEMKIESDNLEVIRNESFELSNEIKRLEIQEQHSLVSIKDQIKDLILQNEKMKQEEIVFKEECKQKIEELHRQIEEAEKLAETPDEEVTEYDGILEEEEANLKTLRLQLAKRNRAVTSLQRQLDNIPDSVELSQYQKRFLELYNQISFKHKETKQFYALFNTLNDKHLYLDKELTLLNSLYENYNQAMMTVSTKEQFLKKLEDIVEGVSITKSKFKKKYDDEKLKRDQLSSELLNLIELQRKYGSLIKKFKIIFDGQ</sequence>
<keyword evidence="8" id="KW-1185">Reference proteome</keyword>
<organism evidence="7 8">
    <name type="scientific">Polypedilum vanderplanki</name>
    <name type="common">Sleeping chironomid midge</name>
    <dbReference type="NCBI Taxonomy" id="319348"/>
    <lineage>
        <taxon>Eukaryota</taxon>
        <taxon>Metazoa</taxon>
        <taxon>Ecdysozoa</taxon>
        <taxon>Arthropoda</taxon>
        <taxon>Hexapoda</taxon>
        <taxon>Insecta</taxon>
        <taxon>Pterygota</taxon>
        <taxon>Neoptera</taxon>
        <taxon>Endopterygota</taxon>
        <taxon>Diptera</taxon>
        <taxon>Nematocera</taxon>
        <taxon>Chironomoidea</taxon>
        <taxon>Chironomidae</taxon>
        <taxon>Chironominae</taxon>
        <taxon>Polypedilum</taxon>
        <taxon>Polypedilum</taxon>
    </lineage>
</organism>
<dbReference type="AlphaFoldDB" id="A0A9J6C8L2"/>
<evidence type="ECO:0000259" key="6">
    <source>
        <dbReference type="Pfam" id="PF21673"/>
    </source>
</evidence>
<keyword evidence="3 4" id="KW-0175">Coiled coil</keyword>
<dbReference type="Pfam" id="PF09762">
    <property type="entry name" value="CCDC93_CC"/>
    <property type="match status" value="1"/>
</dbReference>
<evidence type="ECO:0000256" key="3">
    <source>
        <dbReference type="ARBA" id="ARBA00023054"/>
    </source>
</evidence>
<dbReference type="InterPro" id="IPR039116">
    <property type="entry name" value="CCDC93"/>
</dbReference>
<feature type="domain" description="CCDC93 N-terminal" evidence="6">
    <location>
        <begin position="38"/>
        <end position="140"/>
    </location>
</feature>
<dbReference type="PANTHER" id="PTHR16441">
    <property type="entry name" value="FIDIPIDINE"/>
    <property type="match status" value="1"/>
</dbReference>
<dbReference type="GO" id="GO:0006893">
    <property type="term" value="P:Golgi to plasma membrane transport"/>
    <property type="evidence" value="ECO:0007669"/>
    <property type="project" value="TreeGrafter"/>
</dbReference>
<evidence type="ECO:0000259" key="5">
    <source>
        <dbReference type="Pfam" id="PF09762"/>
    </source>
</evidence>
<protein>
    <recommendedName>
        <fullName evidence="2">Coiled-coil domain-containing protein 93</fullName>
    </recommendedName>
</protein>
<reference evidence="7" key="1">
    <citation type="submission" date="2021-03" db="EMBL/GenBank/DDBJ databases">
        <title>Chromosome level genome of the anhydrobiotic midge Polypedilum vanderplanki.</title>
        <authorList>
            <person name="Yoshida Y."/>
            <person name="Kikawada T."/>
            <person name="Gusev O."/>
        </authorList>
    </citation>
    <scope>NUCLEOTIDE SEQUENCE</scope>
    <source>
        <strain evidence="7">NIAS01</strain>
        <tissue evidence="7">Whole body or cell culture</tissue>
    </source>
</reference>
<evidence type="ECO:0000313" key="8">
    <source>
        <dbReference type="Proteomes" id="UP001107558"/>
    </source>
</evidence>
<evidence type="ECO:0000256" key="2">
    <source>
        <dbReference type="ARBA" id="ARBA00016765"/>
    </source>
</evidence>
<dbReference type="PANTHER" id="PTHR16441:SF0">
    <property type="entry name" value="COILED-COIL DOMAIN-CONTAINING PROTEIN 93"/>
    <property type="match status" value="1"/>
</dbReference>
<name>A0A9J6C8L2_POLVA</name>
<comment type="similarity">
    <text evidence="1">Belongs to the CCDC93 family.</text>
</comment>
<dbReference type="Proteomes" id="UP001107558">
    <property type="component" value="Chromosome 2"/>
</dbReference>
<dbReference type="InterPro" id="IPR048747">
    <property type="entry name" value="CCDC93_N"/>
</dbReference>
<dbReference type="EMBL" id="JADBJN010000002">
    <property type="protein sequence ID" value="KAG5678484.1"/>
    <property type="molecule type" value="Genomic_DNA"/>
</dbReference>
<proteinExistence type="inferred from homology"/>
<dbReference type="Pfam" id="PF21673">
    <property type="entry name" value="CCDC93_N"/>
    <property type="match status" value="1"/>
</dbReference>
<comment type="caution">
    <text evidence="7">The sequence shown here is derived from an EMBL/GenBank/DDBJ whole genome shotgun (WGS) entry which is preliminary data.</text>
</comment>
<accession>A0A9J6C8L2</accession>
<evidence type="ECO:0000256" key="4">
    <source>
        <dbReference type="SAM" id="Coils"/>
    </source>
</evidence>
<dbReference type="OrthoDB" id="16092at2759"/>
<evidence type="ECO:0000256" key="1">
    <source>
        <dbReference type="ARBA" id="ARBA00007219"/>
    </source>
</evidence>
<feature type="domain" description="CCDC93 coiled-coil" evidence="5">
    <location>
        <begin position="189"/>
        <end position="583"/>
    </location>
</feature>
<feature type="coiled-coil region" evidence="4">
    <location>
        <begin position="239"/>
        <end position="454"/>
    </location>
</feature>
<gene>
    <name evidence="7" type="ORF">PVAND_008154</name>
</gene>
<evidence type="ECO:0000313" key="7">
    <source>
        <dbReference type="EMBL" id="KAG5678484.1"/>
    </source>
</evidence>